<keyword evidence="2" id="KW-1015">Disulfide bond</keyword>
<dbReference type="SMART" id="SM00034">
    <property type="entry name" value="CLECT"/>
    <property type="match status" value="1"/>
</dbReference>
<comment type="caution">
    <text evidence="6">The sequence shown here is derived from an EMBL/GenBank/DDBJ whole genome shotgun (WGS) entry which is preliminary data.</text>
</comment>
<dbReference type="Gene3D" id="3.10.100.10">
    <property type="entry name" value="Mannose-Binding Protein A, subunit A"/>
    <property type="match status" value="1"/>
</dbReference>
<dbReference type="Pfam" id="PF13927">
    <property type="entry name" value="Ig_3"/>
    <property type="match status" value="2"/>
</dbReference>
<feature type="domain" description="Ig-like" evidence="4">
    <location>
        <begin position="464"/>
        <end position="545"/>
    </location>
</feature>
<protein>
    <recommendedName>
        <fullName evidence="8">Contactin</fullName>
    </recommendedName>
</protein>
<dbReference type="EMBL" id="JBJQND010000011">
    <property type="protein sequence ID" value="KAL3862128.1"/>
    <property type="molecule type" value="Genomic_DNA"/>
</dbReference>
<dbReference type="CDD" id="cd00063">
    <property type="entry name" value="FN3"/>
    <property type="match status" value="4"/>
</dbReference>
<evidence type="ECO:0000256" key="1">
    <source>
        <dbReference type="ARBA" id="ARBA00022737"/>
    </source>
</evidence>
<feature type="domain" description="Fibronectin type-III" evidence="5">
    <location>
        <begin position="868"/>
        <end position="967"/>
    </location>
</feature>
<feature type="domain" description="Fibronectin type-III" evidence="5">
    <location>
        <begin position="750"/>
        <end position="863"/>
    </location>
</feature>
<feature type="domain" description="Fibronectin type-III" evidence="5">
    <location>
        <begin position="969"/>
        <end position="1069"/>
    </location>
</feature>
<feature type="domain" description="Ig-like" evidence="4">
    <location>
        <begin position="556"/>
        <end position="650"/>
    </location>
</feature>
<dbReference type="InterPro" id="IPR036179">
    <property type="entry name" value="Ig-like_dom_sf"/>
</dbReference>
<dbReference type="SUPFAM" id="SSF56436">
    <property type="entry name" value="C-type lectin-like"/>
    <property type="match status" value="1"/>
</dbReference>
<dbReference type="SMART" id="SM00408">
    <property type="entry name" value="IGc2"/>
    <property type="match status" value="5"/>
</dbReference>
<dbReference type="PROSITE" id="PS50853">
    <property type="entry name" value="FN3"/>
    <property type="match status" value="4"/>
</dbReference>
<dbReference type="InterPro" id="IPR003598">
    <property type="entry name" value="Ig_sub2"/>
</dbReference>
<proteinExistence type="predicted"/>
<dbReference type="SUPFAM" id="SSF49265">
    <property type="entry name" value="Fibronectin type III"/>
    <property type="match status" value="2"/>
</dbReference>
<feature type="domain" description="Ig-like" evidence="4">
    <location>
        <begin position="374"/>
        <end position="457"/>
    </location>
</feature>
<sequence>CLSNWVEFEGKCYKFVFDPKRIFEEADSACWMYGATLVSINNAEEHRFISEWLTRFDGTTTNYWLTSGLYVDRIITWQGDNNQIHIGPTYWNMPPISNSYQSIIVYTARAQDGAYGWRTLTASIPANYICEISKANDWSLELLLQRDFDYGLSNVNQNVLKMGPKIISEPENIVVVGDLPIVSIECVSSGNSPPTYSWARGPGLNETVSSLTNSRYTVSGGRIMFQNPSATEDFNDYQCKAENEFGSVLSQKAKLLFGYLHDFPPIPPEDVYAQMFEGTRLACSTPSALPEVRYEWFKFTTNSFVTPGHPYQFVSNSGYLYMSEVQPTDSKKYYCLVTLAAPSGYRLVTYQPPSKTNPGIWLRISGTKVGDYGPIIHTHVFPTPALRGSNVRMECIAYGRLPLSYTWRRQDGRPLPLGATISDANRVLIIRNAQLQDEGDYICTCSKESGSANKVISLVLESSPYFAIPLNDMHFDPGVALKWPCKAVGRPAVTYTWYKNAQILQNIPGEIEIHQNYLYIRAVDKSRDEGMYQCAATNVHGTTFSTGQLRVLSFKPNFNRYPFPEQRYIPLGGHAILPCRVEGAPLPEVAWWKDGQNMNLPRGETAGRIGIASNFDLVFKELLQIDQGYYTCKATNKFGDAENTTFVFVTSGIEMSVTPANTQVVVNNTAFIYCEASMDLKHFEIIYEWKFYNMTIDFRNHPHYEQILEGSLSGLYIRKAQLTHNGLYTCTAMTSLHSVTRSAFLTVVGPPGEPAGVYVDPLSLTPHSARIIWTIGTINGAPETYFIIEGATEYDPQKWKKLSADIPAVETLQQGSGLRTDQRSYPVGMLIPNTGYSFRVMAMNSYGIGPPSHGSNIVKIPQTKPIIAPRAVSGGGGSVGTLTITWEPLDISEQCGPGIGYNVYFRLKETYRDAVWQKVTLNGNMGEYSHIVGEQNYYLEYEVMVAAFNTFGAGPNSSIALVYSAEGIPTGNPKMQDLYGYNSTAAVINWIPVPDTRDFMKGHVVGYTIIYYHEATPDIKLQKNVYGQQSTALLVGLQQDSNYYVSMYVFNLAARGPKSGWRLVETLHKAPSLYPTNVRVWSHDANSVRVTWRGLSTRSNEESLLGYQLMYWKASEDMRSFKTVEVPMVDEAILEDIQPNEVYIVRVLGHSPGGRGQRSPAVYFTLGGQVPVDPSVTEYKFAGDGNKASNKNEVQIMSVYMAIRQKNEVQIVSINMAIRQK</sequence>
<feature type="domain" description="Ig-like" evidence="4">
    <location>
        <begin position="264"/>
        <end position="349"/>
    </location>
</feature>
<feature type="non-terminal residue" evidence="6">
    <location>
        <position position="1"/>
    </location>
</feature>
<feature type="domain" description="C-type lectin" evidence="3">
    <location>
        <begin position="8"/>
        <end position="131"/>
    </location>
</feature>
<dbReference type="PANTHER" id="PTHR44170:SF6">
    <property type="entry name" value="CONTACTIN"/>
    <property type="match status" value="1"/>
</dbReference>
<dbReference type="FunFam" id="2.60.40.10:FF:000035">
    <property type="entry name" value="Contactin 1"/>
    <property type="match status" value="1"/>
</dbReference>
<organism evidence="6 7">
    <name type="scientific">Sinanodonta woodiana</name>
    <name type="common">Chinese pond mussel</name>
    <name type="synonym">Anodonta woodiana</name>
    <dbReference type="NCBI Taxonomy" id="1069815"/>
    <lineage>
        <taxon>Eukaryota</taxon>
        <taxon>Metazoa</taxon>
        <taxon>Spiralia</taxon>
        <taxon>Lophotrochozoa</taxon>
        <taxon>Mollusca</taxon>
        <taxon>Bivalvia</taxon>
        <taxon>Autobranchia</taxon>
        <taxon>Heteroconchia</taxon>
        <taxon>Palaeoheterodonta</taxon>
        <taxon>Unionida</taxon>
        <taxon>Unionoidea</taxon>
        <taxon>Unionidae</taxon>
        <taxon>Unioninae</taxon>
        <taxon>Sinanodonta</taxon>
    </lineage>
</organism>
<feature type="domain" description="Fibronectin type-III" evidence="5">
    <location>
        <begin position="1074"/>
        <end position="1169"/>
    </location>
</feature>
<keyword evidence="7" id="KW-1185">Reference proteome</keyword>
<gene>
    <name evidence="6" type="ORF">ACJMK2_008118</name>
</gene>
<dbReference type="InterPro" id="IPR001304">
    <property type="entry name" value="C-type_lectin-like"/>
</dbReference>
<dbReference type="PROSITE" id="PS50835">
    <property type="entry name" value="IG_LIKE"/>
    <property type="match status" value="6"/>
</dbReference>
<dbReference type="Gene3D" id="2.60.40.10">
    <property type="entry name" value="Immunoglobulins"/>
    <property type="match status" value="10"/>
</dbReference>
<evidence type="ECO:0000259" key="3">
    <source>
        <dbReference type="PROSITE" id="PS50041"/>
    </source>
</evidence>
<evidence type="ECO:0000256" key="2">
    <source>
        <dbReference type="ARBA" id="ARBA00023157"/>
    </source>
</evidence>
<dbReference type="Proteomes" id="UP001634394">
    <property type="component" value="Unassembled WGS sequence"/>
</dbReference>
<dbReference type="SMART" id="SM00409">
    <property type="entry name" value="IG"/>
    <property type="match status" value="5"/>
</dbReference>
<evidence type="ECO:0000259" key="4">
    <source>
        <dbReference type="PROSITE" id="PS50835"/>
    </source>
</evidence>
<dbReference type="InterPro" id="IPR013783">
    <property type="entry name" value="Ig-like_fold"/>
</dbReference>
<dbReference type="PROSITE" id="PS50041">
    <property type="entry name" value="C_TYPE_LECTIN_2"/>
    <property type="match status" value="1"/>
</dbReference>
<dbReference type="Pfam" id="PF07679">
    <property type="entry name" value="I-set"/>
    <property type="match status" value="2"/>
</dbReference>
<dbReference type="SMART" id="SM00060">
    <property type="entry name" value="FN3"/>
    <property type="match status" value="4"/>
</dbReference>
<feature type="domain" description="Ig-like" evidence="4">
    <location>
        <begin position="653"/>
        <end position="746"/>
    </location>
</feature>
<dbReference type="InterPro" id="IPR016187">
    <property type="entry name" value="CTDL_fold"/>
</dbReference>
<reference evidence="6 7" key="1">
    <citation type="submission" date="2024-11" db="EMBL/GenBank/DDBJ databases">
        <title>Chromosome-level genome assembly of the freshwater bivalve Anodonta woodiana.</title>
        <authorList>
            <person name="Chen X."/>
        </authorList>
    </citation>
    <scope>NUCLEOTIDE SEQUENCE [LARGE SCALE GENOMIC DNA]</scope>
    <source>
        <strain evidence="6">MN2024</strain>
        <tissue evidence="6">Gills</tissue>
    </source>
</reference>
<feature type="domain" description="Ig-like" evidence="4">
    <location>
        <begin position="164"/>
        <end position="256"/>
    </location>
</feature>
<dbReference type="InterPro" id="IPR016186">
    <property type="entry name" value="C-type_lectin-like/link_sf"/>
</dbReference>
<dbReference type="InterPro" id="IPR003599">
    <property type="entry name" value="Ig_sub"/>
</dbReference>
<evidence type="ECO:0000313" key="6">
    <source>
        <dbReference type="EMBL" id="KAL3862128.1"/>
    </source>
</evidence>
<accession>A0ABD3VM64</accession>
<evidence type="ECO:0000313" key="7">
    <source>
        <dbReference type="Proteomes" id="UP001634394"/>
    </source>
</evidence>
<evidence type="ECO:0000259" key="5">
    <source>
        <dbReference type="PROSITE" id="PS50853"/>
    </source>
</evidence>
<dbReference type="AlphaFoldDB" id="A0ABD3VM64"/>
<dbReference type="InterPro" id="IPR003961">
    <property type="entry name" value="FN3_dom"/>
</dbReference>
<dbReference type="InterPro" id="IPR007110">
    <property type="entry name" value="Ig-like_dom"/>
</dbReference>
<dbReference type="GO" id="GO:0016020">
    <property type="term" value="C:membrane"/>
    <property type="evidence" value="ECO:0007669"/>
    <property type="project" value="UniProtKB-SubCell"/>
</dbReference>
<dbReference type="Pfam" id="PF00041">
    <property type="entry name" value="fn3"/>
    <property type="match status" value="1"/>
</dbReference>
<name>A0ABD3VM64_SINWO</name>
<dbReference type="Pfam" id="PF00059">
    <property type="entry name" value="Lectin_C"/>
    <property type="match status" value="1"/>
</dbReference>
<keyword evidence="1" id="KW-0677">Repeat</keyword>
<dbReference type="SUPFAM" id="SSF48726">
    <property type="entry name" value="Immunoglobulin"/>
    <property type="match status" value="6"/>
</dbReference>
<evidence type="ECO:0008006" key="8">
    <source>
        <dbReference type="Google" id="ProtNLM"/>
    </source>
</evidence>
<dbReference type="InterPro" id="IPR036116">
    <property type="entry name" value="FN3_sf"/>
</dbReference>
<dbReference type="InterPro" id="IPR013098">
    <property type="entry name" value="Ig_I-set"/>
</dbReference>
<dbReference type="CDD" id="cd00037">
    <property type="entry name" value="CLECT"/>
    <property type="match status" value="1"/>
</dbReference>
<dbReference type="PANTHER" id="PTHR44170">
    <property type="entry name" value="PROTEIN SIDEKICK"/>
    <property type="match status" value="1"/>
</dbReference>